<organism evidence="3 4">
    <name type="scientific">Kordiimonas sediminis</name>
    <dbReference type="NCBI Taxonomy" id="1735581"/>
    <lineage>
        <taxon>Bacteria</taxon>
        <taxon>Pseudomonadati</taxon>
        <taxon>Pseudomonadota</taxon>
        <taxon>Alphaproteobacteria</taxon>
        <taxon>Kordiimonadales</taxon>
        <taxon>Kordiimonadaceae</taxon>
        <taxon>Kordiimonas</taxon>
    </lineage>
</organism>
<sequence length="283" mass="32805">MNSTRIYANEGFSMTGKEEKNQTLDSDSVRSPYYLFGSRPLSHIIFWLVYYISFSLIWARPDQGYFASFYLEFILLPVRMAAAYGMIYILMPRYLLQRQYGMFLISYGGMLVVAGVLQSLFDYYFYETLLIGAENPFWHVSELFRSSLLVNTTVLVVASIKMFHYYLRAMDQAQNALFEKPIEIKSDRRTHILRPDDISHIESMGNYITYYLTDGSKLVAYSSMKMASESLPDSFIRIHRSYIINRNHIRSFGADTITIANFDLPRSKDIPDALLAGNQHQHP</sequence>
<gene>
    <name evidence="3" type="ORF">GCM10017044_19630</name>
</gene>
<feature type="transmembrane region" description="Helical" evidence="1">
    <location>
        <begin position="146"/>
        <end position="167"/>
    </location>
</feature>
<keyword evidence="4" id="KW-1185">Reference proteome</keyword>
<dbReference type="PANTHER" id="PTHR37299:SF1">
    <property type="entry name" value="STAGE 0 SPORULATION PROTEIN A HOMOLOG"/>
    <property type="match status" value="1"/>
</dbReference>
<feature type="domain" description="HTH LytTR-type" evidence="2">
    <location>
        <begin position="182"/>
        <end position="251"/>
    </location>
</feature>
<keyword evidence="1" id="KW-1133">Transmembrane helix</keyword>
<evidence type="ECO:0000313" key="3">
    <source>
        <dbReference type="EMBL" id="GHF24937.1"/>
    </source>
</evidence>
<feature type="transmembrane region" description="Helical" evidence="1">
    <location>
        <begin position="102"/>
        <end position="126"/>
    </location>
</feature>
<evidence type="ECO:0000259" key="2">
    <source>
        <dbReference type="PROSITE" id="PS50930"/>
    </source>
</evidence>
<dbReference type="InterPro" id="IPR046947">
    <property type="entry name" value="LytR-like"/>
</dbReference>
<reference evidence="3" key="2">
    <citation type="submission" date="2020-09" db="EMBL/GenBank/DDBJ databases">
        <authorList>
            <person name="Sun Q."/>
            <person name="Kim S."/>
        </authorList>
    </citation>
    <scope>NUCLEOTIDE SEQUENCE</scope>
    <source>
        <strain evidence="3">KCTC 42590</strain>
    </source>
</reference>
<dbReference type="GO" id="GO:0003677">
    <property type="term" value="F:DNA binding"/>
    <property type="evidence" value="ECO:0007669"/>
    <property type="project" value="InterPro"/>
</dbReference>
<comment type="caution">
    <text evidence="3">The sequence shown here is derived from an EMBL/GenBank/DDBJ whole genome shotgun (WGS) entry which is preliminary data.</text>
</comment>
<dbReference type="EMBL" id="BNCI01000002">
    <property type="protein sequence ID" value="GHF24937.1"/>
    <property type="molecule type" value="Genomic_DNA"/>
</dbReference>
<dbReference type="GO" id="GO:0000156">
    <property type="term" value="F:phosphorelay response regulator activity"/>
    <property type="evidence" value="ECO:0007669"/>
    <property type="project" value="InterPro"/>
</dbReference>
<dbReference type="Gene3D" id="2.40.50.1020">
    <property type="entry name" value="LytTr DNA-binding domain"/>
    <property type="match status" value="1"/>
</dbReference>
<dbReference type="Pfam" id="PF04397">
    <property type="entry name" value="LytTR"/>
    <property type="match status" value="1"/>
</dbReference>
<dbReference type="PANTHER" id="PTHR37299">
    <property type="entry name" value="TRANSCRIPTIONAL REGULATOR-RELATED"/>
    <property type="match status" value="1"/>
</dbReference>
<feature type="transmembrane region" description="Helical" evidence="1">
    <location>
        <begin position="40"/>
        <end position="59"/>
    </location>
</feature>
<keyword evidence="1" id="KW-0812">Transmembrane</keyword>
<evidence type="ECO:0000256" key="1">
    <source>
        <dbReference type="SAM" id="Phobius"/>
    </source>
</evidence>
<reference evidence="3" key="1">
    <citation type="journal article" date="2014" name="Int. J. Syst. Evol. Microbiol.">
        <title>Complete genome sequence of Corynebacterium casei LMG S-19264T (=DSM 44701T), isolated from a smear-ripened cheese.</title>
        <authorList>
            <consortium name="US DOE Joint Genome Institute (JGI-PGF)"/>
            <person name="Walter F."/>
            <person name="Albersmeier A."/>
            <person name="Kalinowski J."/>
            <person name="Ruckert C."/>
        </authorList>
    </citation>
    <scope>NUCLEOTIDE SEQUENCE</scope>
    <source>
        <strain evidence="3">KCTC 42590</strain>
    </source>
</reference>
<dbReference type="PROSITE" id="PS50930">
    <property type="entry name" value="HTH_LYTTR"/>
    <property type="match status" value="1"/>
</dbReference>
<dbReference type="SMART" id="SM00850">
    <property type="entry name" value="LytTR"/>
    <property type="match status" value="1"/>
</dbReference>
<name>A0A919AV30_9PROT</name>
<accession>A0A919AV30</accession>
<dbReference type="InterPro" id="IPR007492">
    <property type="entry name" value="LytTR_DNA-bd_dom"/>
</dbReference>
<proteinExistence type="predicted"/>
<evidence type="ECO:0000313" key="4">
    <source>
        <dbReference type="Proteomes" id="UP000630923"/>
    </source>
</evidence>
<keyword evidence="1" id="KW-0472">Membrane</keyword>
<dbReference type="AlphaFoldDB" id="A0A919AV30"/>
<feature type="transmembrane region" description="Helical" evidence="1">
    <location>
        <begin position="65"/>
        <end position="90"/>
    </location>
</feature>
<protein>
    <recommendedName>
        <fullName evidence="2">HTH LytTR-type domain-containing protein</fullName>
    </recommendedName>
</protein>
<dbReference type="Proteomes" id="UP000630923">
    <property type="component" value="Unassembled WGS sequence"/>
</dbReference>